<organism evidence="3 4">
    <name type="scientific">Theileria equi strain WA</name>
    <dbReference type="NCBI Taxonomy" id="1537102"/>
    <lineage>
        <taxon>Eukaryota</taxon>
        <taxon>Sar</taxon>
        <taxon>Alveolata</taxon>
        <taxon>Apicomplexa</taxon>
        <taxon>Aconoidasida</taxon>
        <taxon>Piroplasmida</taxon>
        <taxon>Theileriidae</taxon>
        <taxon>Theileria</taxon>
    </lineage>
</organism>
<evidence type="ECO:0000313" key="3">
    <source>
        <dbReference type="EMBL" id="AFZ79948.1"/>
    </source>
</evidence>
<evidence type="ECO:0000259" key="2">
    <source>
        <dbReference type="PROSITE" id="PS51352"/>
    </source>
</evidence>
<dbReference type="STRING" id="1537102.L0AXI7"/>
<dbReference type="eggNOG" id="KOG1672">
    <property type="taxonomic scope" value="Eukaryota"/>
</dbReference>
<dbReference type="KEGG" id="beq:BEWA_027970"/>
<dbReference type="PROSITE" id="PS51352">
    <property type="entry name" value="THIOREDOXIN_2"/>
    <property type="match status" value="1"/>
</dbReference>
<dbReference type="CDD" id="cd02989">
    <property type="entry name" value="Phd_like_TxnDC9"/>
    <property type="match status" value="1"/>
</dbReference>
<protein>
    <recommendedName>
        <fullName evidence="2">Thioredoxin domain-containing protein</fullName>
    </recommendedName>
</protein>
<reference evidence="3 4" key="1">
    <citation type="journal article" date="2012" name="BMC Genomics">
        <title>Comparative genomic analysis and phylogenetic position of Theileria equi.</title>
        <authorList>
            <person name="Kappmeyer L.S."/>
            <person name="Thiagarajan M."/>
            <person name="Herndon D.R."/>
            <person name="Ramsay J.D."/>
            <person name="Caler E."/>
            <person name="Djikeng A."/>
            <person name="Gillespie J.J."/>
            <person name="Lau A.O."/>
            <person name="Roalson E.H."/>
            <person name="Silva J.C."/>
            <person name="Silva M.G."/>
            <person name="Suarez C.E."/>
            <person name="Ueti M.W."/>
            <person name="Nene V.M."/>
            <person name="Mealey R.H."/>
            <person name="Knowles D.P."/>
            <person name="Brayton K.A."/>
        </authorList>
    </citation>
    <scope>NUCLEOTIDE SEQUENCE [LARGE SCALE GENOMIC DNA]</scope>
    <source>
        <strain evidence="3 4">WA</strain>
    </source>
</reference>
<dbReference type="Proteomes" id="UP000031512">
    <property type="component" value="Chromosome 1"/>
</dbReference>
<dbReference type="Pfam" id="PF00085">
    <property type="entry name" value="Thioredoxin"/>
    <property type="match status" value="1"/>
</dbReference>
<gene>
    <name evidence="3" type="ORF">BEWA_027970</name>
</gene>
<keyword evidence="1" id="KW-0175">Coiled coil</keyword>
<keyword evidence="4" id="KW-1185">Reference proteome</keyword>
<dbReference type="Gene3D" id="3.40.30.10">
    <property type="entry name" value="Glutaredoxin"/>
    <property type="match status" value="1"/>
</dbReference>
<dbReference type="SUPFAM" id="SSF52833">
    <property type="entry name" value="Thioredoxin-like"/>
    <property type="match status" value="1"/>
</dbReference>
<dbReference type="OrthoDB" id="10257948at2759"/>
<dbReference type="RefSeq" id="XP_004829614.1">
    <property type="nucleotide sequence ID" value="XM_004829557.1"/>
</dbReference>
<dbReference type="AlphaFoldDB" id="L0AXI7"/>
<dbReference type="EMBL" id="CP001669">
    <property type="protein sequence ID" value="AFZ79948.1"/>
    <property type="molecule type" value="Genomic_DNA"/>
</dbReference>
<dbReference type="PANTHER" id="PTHR21148">
    <property type="entry name" value="THIOREDOXIN DOMAIN-CONTAINING PROTEIN 9"/>
    <property type="match status" value="1"/>
</dbReference>
<dbReference type="InterPro" id="IPR013766">
    <property type="entry name" value="Thioredoxin_domain"/>
</dbReference>
<evidence type="ECO:0000313" key="4">
    <source>
        <dbReference type="Proteomes" id="UP000031512"/>
    </source>
</evidence>
<proteinExistence type="predicted"/>
<evidence type="ECO:0000256" key="1">
    <source>
        <dbReference type="SAM" id="Coils"/>
    </source>
</evidence>
<dbReference type="InterPro" id="IPR036249">
    <property type="entry name" value="Thioredoxin-like_sf"/>
</dbReference>
<name>L0AXI7_THEEQ</name>
<accession>L0AXI7</accession>
<feature type="domain" description="Thioredoxin" evidence="2">
    <location>
        <begin position="39"/>
        <end position="189"/>
    </location>
</feature>
<sequence length="193" mass="22382">MVGNKTELTQMVKENVMNLLLEKEHELDEMIHDYSVMENKLAKERDEETLEDLRAARLRQLQELHSKRQEYLRKGHGNLTEIHSDKGFFEACRGTDSVVVHFYRPTTARCGYLDSHLIKVAESHFDTKFIKVNVEKTPFICERFKIWCLPTLMIIKNGKTDHSIIGFDEFGGDGFSTETLIKVLEKHGIKSPK</sequence>
<dbReference type="GeneID" id="15807231"/>
<feature type="coiled-coil region" evidence="1">
    <location>
        <begin position="27"/>
        <end position="70"/>
    </location>
</feature>
<dbReference type="VEuPathDB" id="PiroplasmaDB:BEWA_027970"/>